<keyword evidence="2" id="KW-1185">Reference proteome</keyword>
<protein>
    <submittedName>
        <fullName evidence="1">Protein dopey-1</fullName>
    </submittedName>
</protein>
<proteinExistence type="predicted"/>
<organism evidence="1 2">
    <name type="scientific">Gossypium arboreum</name>
    <name type="common">Tree cotton</name>
    <name type="synonym">Gossypium nanking</name>
    <dbReference type="NCBI Taxonomy" id="29729"/>
    <lineage>
        <taxon>Eukaryota</taxon>
        <taxon>Viridiplantae</taxon>
        <taxon>Streptophyta</taxon>
        <taxon>Embryophyta</taxon>
        <taxon>Tracheophyta</taxon>
        <taxon>Spermatophyta</taxon>
        <taxon>Magnoliopsida</taxon>
        <taxon>eudicotyledons</taxon>
        <taxon>Gunneridae</taxon>
        <taxon>Pentapetalae</taxon>
        <taxon>rosids</taxon>
        <taxon>malvids</taxon>
        <taxon>Malvales</taxon>
        <taxon>Malvaceae</taxon>
        <taxon>Malvoideae</taxon>
        <taxon>Gossypium</taxon>
    </lineage>
</organism>
<evidence type="ECO:0000313" key="1">
    <source>
        <dbReference type="EMBL" id="KHG14619.1"/>
    </source>
</evidence>
<dbReference type="Proteomes" id="UP000032142">
    <property type="component" value="Unassembled WGS sequence"/>
</dbReference>
<reference evidence="2" key="1">
    <citation type="submission" date="2014-09" db="EMBL/GenBank/DDBJ databases">
        <authorList>
            <person name="Mudge J."/>
            <person name="Ramaraj T."/>
            <person name="Lindquist I.E."/>
            <person name="Bharti A.K."/>
            <person name="Sundararajan A."/>
            <person name="Cameron C.T."/>
            <person name="Woodward J.E."/>
            <person name="May G.D."/>
            <person name="Brubaker C."/>
            <person name="Broadhvest J."/>
            <person name="Wilkins T.A."/>
        </authorList>
    </citation>
    <scope>NUCLEOTIDE SEQUENCE</scope>
    <source>
        <strain evidence="2">cv. AKA8401</strain>
    </source>
</reference>
<accession>A0A0B0NS17</accession>
<name>A0A0B0NS17_GOSAR</name>
<gene>
    <name evidence="1" type="ORF">F383_17523</name>
</gene>
<dbReference type="EMBL" id="KN401951">
    <property type="protein sequence ID" value="KHG14619.1"/>
    <property type="molecule type" value="Genomic_DNA"/>
</dbReference>
<evidence type="ECO:0000313" key="2">
    <source>
        <dbReference type="Proteomes" id="UP000032142"/>
    </source>
</evidence>
<dbReference type="AlphaFoldDB" id="A0A0B0NS17"/>
<sequence length="64" mass="7487">MSCAMNSTIMNDATYYKSCIPNGLLVPYLFELRFLLTLKYTIQIYIVRHPLKPNVFHTMNVTNE</sequence>